<comment type="caution">
    <text evidence="7">The sequence shown here is derived from an EMBL/GenBank/DDBJ whole genome shotgun (WGS) entry which is preliminary data.</text>
</comment>
<evidence type="ECO:0000256" key="2">
    <source>
        <dbReference type="ARBA" id="ARBA00022630"/>
    </source>
</evidence>
<organism evidence="7 8">
    <name type="scientific">Snuella sedimenti</name>
    <dbReference type="NCBI Taxonomy" id="2798802"/>
    <lineage>
        <taxon>Bacteria</taxon>
        <taxon>Pseudomonadati</taxon>
        <taxon>Bacteroidota</taxon>
        <taxon>Flavobacteriia</taxon>
        <taxon>Flavobacteriales</taxon>
        <taxon>Flavobacteriaceae</taxon>
        <taxon>Snuella</taxon>
    </lineage>
</organism>
<dbReference type="NCBIfam" id="NF008726">
    <property type="entry name" value="PRK11728.1"/>
    <property type="match status" value="1"/>
</dbReference>
<sequence length="411" mass="45585">MFSALETQKIYDITIVGGGIVGAASAYKLQLKYPNLKLLLIEKEERLAAHQTGNNSGVIHSGLYYKPVSAKAKNCVDGRKQLVQFAKTYGIKHEVCGKVVVAVNESELPFMDKIFNNGLANNTEGIEKIDANQLKDIEPHVKSIGGIWVPCTGIIDFKGATEKLAELVLAKQSESNIVLGEEVESFIHGSATSLVITNKNKYQTKHLIFCGGLQADRLAKRDHVKLREKVVGFRGDYYNLTEQAKDKVKNLIYPIPNPAFPFLGVHFTRMVNGDVECGPNAVMTFKREGYGKTDFNIKDTLDALTYSGTWNLLFNNSRFAVNEYRRAFSKKLFLKTLQRLIPTLTIDDIEPGRAGVRAMLLKKDGRMEDDFRIAYNGKSIHVLNAPSPAATACLSIADSIIEKAGVYFNLD</sequence>
<dbReference type="EC" id="1.1.3.-" evidence="7"/>
<evidence type="ECO:0000256" key="5">
    <source>
        <dbReference type="ARBA" id="ARBA00037941"/>
    </source>
</evidence>
<gene>
    <name evidence="7" type="primary">lhgO</name>
    <name evidence="7" type="ORF">JF259_13480</name>
</gene>
<proteinExistence type="inferred from homology"/>
<evidence type="ECO:0000256" key="1">
    <source>
        <dbReference type="ARBA" id="ARBA00001974"/>
    </source>
</evidence>
<dbReference type="AlphaFoldDB" id="A0A8J7LYV8"/>
<evidence type="ECO:0000313" key="7">
    <source>
        <dbReference type="EMBL" id="MBJ6369101.1"/>
    </source>
</evidence>
<keyword evidence="4 7" id="KW-0560">Oxidoreductase</keyword>
<reference evidence="7" key="1">
    <citation type="submission" date="2020-12" db="EMBL/GenBank/DDBJ databases">
        <title>Snuella sp. nov., isolated from sediment in Incheon.</title>
        <authorList>
            <person name="Kim W."/>
        </authorList>
    </citation>
    <scope>NUCLEOTIDE SEQUENCE</scope>
    <source>
        <strain evidence="7">CAU 1569</strain>
    </source>
</reference>
<keyword evidence="3" id="KW-0274">FAD</keyword>
<evidence type="ECO:0000256" key="4">
    <source>
        <dbReference type="ARBA" id="ARBA00023002"/>
    </source>
</evidence>
<evidence type="ECO:0000256" key="3">
    <source>
        <dbReference type="ARBA" id="ARBA00022827"/>
    </source>
</evidence>
<feature type="domain" description="FAD dependent oxidoreductase" evidence="6">
    <location>
        <begin position="12"/>
        <end position="392"/>
    </location>
</feature>
<dbReference type="PANTHER" id="PTHR43104">
    <property type="entry name" value="L-2-HYDROXYGLUTARATE DEHYDROGENASE, MITOCHONDRIAL"/>
    <property type="match status" value="1"/>
</dbReference>
<dbReference type="Gene3D" id="3.50.50.60">
    <property type="entry name" value="FAD/NAD(P)-binding domain"/>
    <property type="match status" value="1"/>
</dbReference>
<evidence type="ECO:0000313" key="8">
    <source>
        <dbReference type="Proteomes" id="UP000610931"/>
    </source>
</evidence>
<dbReference type="EMBL" id="JAELVQ010000020">
    <property type="protein sequence ID" value="MBJ6369101.1"/>
    <property type="molecule type" value="Genomic_DNA"/>
</dbReference>
<comment type="similarity">
    <text evidence="5">Belongs to the L2HGDH family.</text>
</comment>
<protein>
    <submittedName>
        <fullName evidence="7">L-2-hydroxyglutarate oxidase</fullName>
        <ecNumber evidence="7">1.1.3.-</ecNumber>
    </submittedName>
</protein>
<dbReference type="Pfam" id="PF01266">
    <property type="entry name" value="DAO"/>
    <property type="match status" value="1"/>
</dbReference>
<keyword evidence="8" id="KW-1185">Reference proteome</keyword>
<dbReference type="InterPro" id="IPR036188">
    <property type="entry name" value="FAD/NAD-bd_sf"/>
</dbReference>
<keyword evidence="2" id="KW-0285">Flavoprotein</keyword>
<dbReference type="Proteomes" id="UP000610931">
    <property type="component" value="Unassembled WGS sequence"/>
</dbReference>
<dbReference type="PANTHER" id="PTHR43104:SF2">
    <property type="entry name" value="L-2-HYDROXYGLUTARATE DEHYDROGENASE, MITOCHONDRIAL"/>
    <property type="match status" value="1"/>
</dbReference>
<comment type="cofactor">
    <cofactor evidence="1">
        <name>FAD</name>
        <dbReference type="ChEBI" id="CHEBI:57692"/>
    </cofactor>
</comment>
<dbReference type="Gene3D" id="3.30.9.10">
    <property type="entry name" value="D-Amino Acid Oxidase, subunit A, domain 2"/>
    <property type="match status" value="1"/>
</dbReference>
<dbReference type="GO" id="GO:0005737">
    <property type="term" value="C:cytoplasm"/>
    <property type="evidence" value="ECO:0007669"/>
    <property type="project" value="TreeGrafter"/>
</dbReference>
<dbReference type="GO" id="GO:0047545">
    <property type="term" value="F:(S)-2-hydroxyglutarate dehydrogenase activity"/>
    <property type="evidence" value="ECO:0007669"/>
    <property type="project" value="TreeGrafter"/>
</dbReference>
<evidence type="ECO:0000259" key="6">
    <source>
        <dbReference type="Pfam" id="PF01266"/>
    </source>
</evidence>
<dbReference type="SUPFAM" id="SSF51905">
    <property type="entry name" value="FAD/NAD(P)-binding domain"/>
    <property type="match status" value="1"/>
</dbReference>
<dbReference type="InterPro" id="IPR006076">
    <property type="entry name" value="FAD-dep_OxRdtase"/>
</dbReference>
<accession>A0A8J7LYV8</accession>
<name>A0A8J7LYV8_9FLAO</name>